<keyword evidence="2" id="KW-1185">Reference proteome</keyword>
<dbReference type="PANTHER" id="PTHR33103">
    <property type="entry name" value="OS01G0153900 PROTEIN"/>
    <property type="match status" value="1"/>
</dbReference>
<proteinExistence type="predicted"/>
<organism evidence="1 2">
    <name type="scientific">Paspalum notatum var. saurae</name>
    <dbReference type="NCBI Taxonomy" id="547442"/>
    <lineage>
        <taxon>Eukaryota</taxon>
        <taxon>Viridiplantae</taxon>
        <taxon>Streptophyta</taxon>
        <taxon>Embryophyta</taxon>
        <taxon>Tracheophyta</taxon>
        <taxon>Spermatophyta</taxon>
        <taxon>Magnoliopsida</taxon>
        <taxon>Liliopsida</taxon>
        <taxon>Poales</taxon>
        <taxon>Poaceae</taxon>
        <taxon>PACMAD clade</taxon>
        <taxon>Panicoideae</taxon>
        <taxon>Andropogonodae</taxon>
        <taxon>Paspaleae</taxon>
        <taxon>Paspalinae</taxon>
        <taxon>Paspalum</taxon>
    </lineage>
</organism>
<name>A0AAQ3TFK3_PASNO</name>
<accession>A0AAQ3TFK3</accession>
<evidence type="ECO:0000313" key="2">
    <source>
        <dbReference type="Proteomes" id="UP001341281"/>
    </source>
</evidence>
<dbReference type="Proteomes" id="UP001341281">
    <property type="component" value="Chromosome 04"/>
</dbReference>
<reference evidence="1 2" key="1">
    <citation type="submission" date="2024-02" db="EMBL/GenBank/DDBJ databases">
        <title>High-quality chromosome-scale genome assembly of Pensacola bahiagrass (Paspalum notatum Flugge var. saurae).</title>
        <authorList>
            <person name="Vega J.M."/>
            <person name="Podio M."/>
            <person name="Orjuela J."/>
            <person name="Siena L.A."/>
            <person name="Pessino S.C."/>
            <person name="Combes M.C."/>
            <person name="Mariac C."/>
            <person name="Albertini E."/>
            <person name="Pupilli F."/>
            <person name="Ortiz J.P.A."/>
            <person name="Leblanc O."/>
        </authorList>
    </citation>
    <scope>NUCLEOTIDE SEQUENCE [LARGE SCALE GENOMIC DNA]</scope>
    <source>
        <strain evidence="1">R1</strain>
        <tissue evidence="1">Leaf</tissue>
    </source>
</reference>
<gene>
    <name evidence="1" type="ORF">U9M48_020807</name>
</gene>
<dbReference type="Pfam" id="PF05056">
    <property type="entry name" value="DUF674"/>
    <property type="match status" value="1"/>
</dbReference>
<sequence>MAAAAKYVTPGRSSSRGAAAAAVVRGEGAASGFVRGGATYVVMDDLAVVPMPASVVSNAGLLAGALSIARVDALEEKWVVFGSDKSKEILEASLQSKTVLTDVFLRRIQV</sequence>
<dbReference type="InterPro" id="IPR007750">
    <property type="entry name" value="DUF674"/>
</dbReference>
<dbReference type="AlphaFoldDB" id="A0AAQ3TFK3"/>
<dbReference type="PANTHER" id="PTHR33103:SF61">
    <property type="entry name" value="REPLICATION FACTOR A C-TERMINAL DOMAIN-CONTAINING PROTEIN"/>
    <property type="match status" value="1"/>
</dbReference>
<dbReference type="EMBL" id="CP144748">
    <property type="protein sequence ID" value="WVZ72330.1"/>
    <property type="molecule type" value="Genomic_DNA"/>
</dbReference>
<protein>
    <submittedName>
        <fullName evidence="1">Uncharacterized protein</fullName>
    </submittedName>
</protein>
<evidence type="ECO:0000313" key="1">
    <source>
        <dbReference type="EMBL" id="WVZ72330.1"/>
    </source>
</evidence>